<dbReference type="AlphaFoldDB" id="A0A2P2DXA1"/>
<evidence type="ECO:0000256" key="1">
    <source>
        <dbReference type="SAM" id="SignalP"/>
    </source>
</evidence>
<organism evidence="2 3">
    <name type="scientific">Leptospira ryugenii</name>
    <dbReference type="NCBI Taxonomy" id="1917863"/>
    <lineage>
        <taxon>Bacteria</taxon>
        <taxon>Pseudomonadati</taxon>
        <taxon>Spirochaetota</taxon>
        <taxon>Spirochaetia</taxon>
        <taxon>Leptospirales</taxon>
        <taxon>Leptospiraceae</taxon>
        <taxon>Leptospira</taxon>
    </lineage>
</organism>
<evidence type="ECO:0000313" key="3">
    <source>
        <dbReference type="Proteomes" id="UP000245133"/>
    </source>
</evidence>
<sequence>MKNCVRLPFFALMLLLHTNQTFAFETKVEQILPTKPERNSPWGEEPDRLKDLKILDGVDEANSLERWKEANREYSQAIEGFELQEKNLLKKHEEALKAFYYEDRYDWQKKARKDRLEKDLQKKIFEARNIANAKLIKGILLLDKIENPKIKEGESYQDLKAGLFREYIKHQTAFKNYIQSIDFLERYIALGEKYEKEAEPHRLLALSYEKLETTATKAKNVPLAEETKAAKKKHLLRFAELHYGKESKEYLAIEEKVLKDI</sequence>
<dbReference type="NCBIfam" id="NF047449">
    <property type="entry name" value="Lepto_FcpA_rel"/>
    <property type="match status" value="1"/>
</dbReference>
<proteinExistence type="predicted"/>
<feature type="chain" id="PRO_5015145854" evidence="1">
    <location>
        <begin position="24"/>
        <end position="261"/>
    </location>
</feature>
<reference evidence="2 3" key="1">
    <citation type="submission" date="2018-02" db="EMBL/GenBank/DDBJ databases">
        <title>Novel Leptospira species isolated from soil and water in Japan.</title>
        <authorList>
            <person name="Nakao R."/>
            <person name="Masuzawa T."/>
        </authorList>
    </citation>
    <scope>NUCLEOTIDE SEQUENCE [LARGE SCALE GENOMIC DNA]</scope>
    <source>
        <strain evidence="2 3">YH101</strain>
    </source>
</reference>
<dbReference type="OrthoDB" id="341660at2"/>
<protein>
    <submittedName>
        <fullName evidence="2">Uncharacterized protein</fullName>
    </submittedName>
</protein>
<name>A0A2P2DXA1_9LEPT</name>
<dbReference type="Proteomes" id="UP000245133">
    <property type="component" value="Unassembled WGS sequence"/>
</dbReference>
<accession>A0A2P2DXA1</accession>
<dbReference type="EMBL" id="BFBB01000002">
    <property type="protein sequence ID" value="GBF49200.1"/>
    <property type="molecule type" value="Genomic_DNA"/>
</dbReference>
<gene>
    <name evidence="2" type="ORF">LPTSP4_07100</name>
</gene>
<evidence type="ECO:0000313" key="2">
    <source>
        <dbReference type="EMBL" id="GBF49200.1"/>
    </source>
</evidence>
<comment type="caution">
    <text evidence="2">The sequence shown here is derived from an EMBL/GenBank/DDBJ whole genome shotgun (WGS) entry which is preliminary data.</text>
</comment>
<keyword evidence="1" id="KW-0732">Signal</keyword>
<keyword evidence="3" id="KW-1185">Reference proteome</keyword>
<feature type="signal peptide" evidence="1">
    <location>
        <begin position="1"/>
        <end position="23"/>
    </location>
</feature>